<dbReference type="FunFam" id="2.40.50.140:FF:000041">
    <property type="entry name" value="Replication protein A subunit"/>
    <property type="match status" value="1"/>
</dbReference>
<gene>
    <name evidence="9" type="ORF">F8388_005720</name>
</gene>
<dbReference type="Proteomes" id="UP000525078">
    <property type="component" value="Unassembled WGS sequence"/>
</dbReference>
<feature type="compositionally biased region" description="Basic and acidic residues" evidence="6">
    <location>
        <begin position="66"/>
        <end position="75"/>
    </location>
</feature>
<dbReference type="InterPro" id="IPR013955">
    <property type="entry name" value="Rep_factor-A_C"/>
</dbReference>
<dbReference type="Pfam" id="PF08646">
    <property type="entry name" value="Rep_fac-A_C"/>
    <property type="match status" value="1"/>
</dbReference>
<feature type="domain" description="Replication factor A C-terminal" evidence="8">
    <location>
        <begin position="393"/>
        <end position="526"/>
    </location>
</feature>
<evidence type="ECO:0000256" key="3">
    <source>
        <dbReference type="ARBA" id="ARBA00022771"/>
    </source>
</evidence>
<evidence type="ECO:0000313" key="9">
    <source>
        <dbReference type="EMBL" id="KAF4390907.1"/>
    </source>
</evidence>
<dbReference type="AlphaFoldDB" id="A0A7J6H6J8"/>
<keyword evidence="2" id="KW-0479">Metal-binding</keyword>
<proteinExistence type="inferred from homology"/>
<dbReference type="EMBL" id="JAATIP010000027">
    <property type="protein sequence ID" value="KAF4390907.1"/>
    <property type="molecule type" value="Genomic_DNA"/>
</dbReference>
<comment type="similarity">
    <text evidence="1">Belongs to the replication factor A protein 1 family.</text>
</comment>
<accession>A0A7J6H6J8</accession>
<dbReference type="InterPro" id="IPR003871">
    <property type="entry name" value="RFA1B/D_OB_1st"/>
</dbReference>
<feature type="region of interest" description="Disordered" evidence="6">
    <location>
        <begin position="602"/>
        <end position="628"/>
    </location>
</feature>
<comment type="caution">
    <text evidence="9">The sequence shown here is derived from an EMBL/GenBank/DDBJ whole genome shotgun (WGS) entry which is preliminary data.</text>
</comment>
<reference evidence="9 10" key="1">
    <citation type="journal article" date="2020" name="bioRxiv">
        <title>Sequence and annotation of 42 cannabis genomes reveals extensive copy number variation in cannabinoid synthesis and pathogen resistance genes.</title>
        <authorList>
            <person name="Mckernan K.J."/>
            <person name="Helbert Y."/>
            <person name="Kane L.T."/>
            <person name="Ebling H."/>
            <person name="Zhang L."/>
            <person name="Liu B."/>
            <person name="Eaton Z."/>
            <person name="Mclaughlin S."/>
            <person name="Kingan S."/>
            <person name="Baybayan P."/>
            <person name="Concepcion G."/>
            <person name="Jordan M."/>
            <person name="Riva A."/>
            <person name="Barbazuk W."/>
            <person name="Harkins T."/>
        </authorList>
    </citation>
    <scope>NUCLEOTIDE SEQUENCE [LARGE SCALE GENOMIC DNA]</scope>
    <source>
        <strain evidence="10">cv. Jamaican Lion 4</strain>
        <tissue evidence="9">Leaf</tissue>
    </source>
</reference>
<dbReference type="InterPro" id="IPR012340">
    <property type="entry name" value="NA-bd_OB-fold"/>
</dbReference>
<keyword evidence="4" id="KW-0862">Zinc</keyword>
<feature type="compositionally biased region" description="Basic and acidic residues" evidence="6">
    <location>
        <begin position="615"/>
        <end position="628"/>
    </location>
</feature>
<sequence>MYEWIDHQCRPTTLRESRSKSEDYCIRIILMERDDATIEQKKALQKKRRRELYAQTKESRNKHRREVAAKKRMAESNKSIRNNSRKIRTENMVMSESFQSEIGSDHMFHDKIGHQRNIMSEIGSTSNTKRIAMAELYKLIPEISPGEMNWTAKVIVAEKSNTKTAIHSPTKYMNMTLIDPQGNQVQATIYEANILPFQDTLEVSKTYLISNATVKHTKPQYRKVAGDSYMDLESKISILAIAIDMGPKRQVQTPSATTSIVQDVILINEKFQTITLTMWDNFVDHVCNNISNALNRKPVIIGTHLKVKSYNGLSVSTKRNGTILIDPQFEEVLQLTSWLVCFVNLMVDNNIDKLNDIVNNKTFCAITVVVPTAEKLVQLNKIEDMLIKQQSFWVKAKVTAKLTNQPLWYMSCDKCNKVANACNKVADINHNEIYECIHCKNEKAIAVPRVRAFVNLEDSSGCINASIIGEPAEKLFGCTGKQLMDMDSLGHDKKLLDIIYESLNKDYIIYVRAVKKDSTIDEYKYNVVFVFDLTSDMTQAISPQPNEVGHTENKSPKRLHLPSHEITDSPMASKAKKVLFLASNKLANAAVEHVNDLSAIEKNVPKNATIEEDNEKLKDPINTELDKK</sequence>
<dbReference type="GO" id="GO:0003677">
    <property type="term" value="F:DNA binding"/>
    <property type="evidence" value="ECO:0007669"/>
    <property type="project" value="UniProtKB-KW"/>
</dbReference>
<feature type="region of interest" description="Disordered" evidence="6">
    <location>
        <begin position="55"/>
        <end position="78"/>
    </location>
</feature>
<evidence type="ECO:0000313" key="10">
    <source>
        <dbReference type="Proteomes" id="UP000525078"/>
    </source>
</evidence>
<evidence type="ECO:0000256" key="1">
    <source>
        <dbReference type="ARBA" id="ARBA00005690"/>
    </source>
</evidence>
<evidence type="ECO:0000256" key="2">
    <source>
        <dbReference type="ARBA" id="ARBA00022723"/>
    </source>
</evidence>
<organism evidence="9 10">
    <name type="scientific">Cannabis sativa</name>
    <name type="common">Hemp</name>
    <name type="synonym">Marijuana</name>
    <dbReference type="NCBI Taxonomy" id="3483"/>
    <lineage>
        <taxon>Eukaryota</taxon>
        <taxon>Viridiplantae</taxon>
        <taxon>Streptophyta</taxon>
        <taxon>Embryophyta</taxon>
        <taxon>Tracheophyta</taxon>
        <taxon>Spermatophyta</taxon>
        <taxon>Magnoliopsida</taxon>
        <taxon>eudicotyledons</taxon>
        <taxon>Gunneridae</taxon>
        <taxon>Pentapetalae</taxon>
        <taxon>rosids</taxon>
        <taxon>fabids</taxon>
        <taxon>Rosales</taxon>
        <taxon>Cannabaceae</taxon>
        <taxon>Cannabis</taxon>
    </lineage>
</organism>
<evidence type="ECO:0000256" key="4">
    <source>
        <dbReference type="ARBA" id="ARBA00022833"/>
    </source>
</evidence>
<keyword evidence="3" id="KW-0863">Zinc-finger</keyword>
<name>A0A7J6H6J8_CANSA</name>
<evidence type="ECO:0000259" key="8">
    <source>
        <dbReference type="Pfam" id="PF08646"/>
    </source>
</evidence>
<dbReference type="Pfam" id="PF02721">
    <property type="entry name" value="DUF223"/>
    <property type="match status" value="1"/>
</dbReference>
<dbReference type="GO" id="GO:0008270">
    <property type="term" value="F:zinc ion binding"/>
    <property type="evidence" value="ECO:0007669"/>
    <property type="project" value="UniProtKB-KW"/>
</dbReference>
<dbReference type="PANTHER" id="PTHR47165:SF4">
    <property type="entry name" value="OS03G0429900 PROTEIN"/>
    <property type="match status" value="1"/>
</dbReference>
<dbReference type="PANTHER" id="PTHR47165">
    <property type="entry name" value="OS03G0429900 PROTEIN"/>
    <property type="match status" value="1"/>
</dbReference>
<evidence type="ECO:0000256" key="6">
    <source>
        <dbReference type="SAM" id="MobiDB-lite"/>
    </source>
</evidence>
<feature type="domain" description="Replication protein A 70 kDa DNA-binding subunit B/D first OB fold" evidence="7">
    <location>
        <begin position="137"/>
        <end position="223"/>
    </location>
</feature>
<dbReference type="Gene3D" id="2.40.50.140">
    <property type="entry name" value="Nucleic acid-binding proteins"/>
    <property type="match status" value="2"/>
</dbReference>
<evidence type="ECO:0000256" key="5">
    <source>
        <dbReference type="ARBA" id="ARBA00023125"/>
    </source>
</evidence>
<dbReference type="SUPFAM" id="SSF50249">
    <property type="entry name" value="Nucleic acid-binding proteins"/>
    <property type="match status" value="3"/>
</dbReference>
<protein>
    <submittedName>
        <fullName evidence="9">Uncharacterized protein</fullName>
    </submittedName>
</protein>
<evidence type="ECO:0000259" key="7">
    <source>
        <dbReference type="Pfam" id="PF02721"/>
    </source>
</evidence>
<keyword evidence="5" id="KW-0238">DNA-binding</keyword>
<feature type="region of interest" description="Disordered" evidence="6">
    <location>
        <begin position="541"/>
        <end position="567"/>
    </location>
</feature>